<protein>
    <submittedName>
        <fullName evidence="1">Uncharacterized protein</fullName>
    </submittedName>
</protein>
<keyword evidence="2" id="KW-1185">Reference proteome</keyword>
<dbReference type="AlphaFoldDB" id="A0A8D5ZID4"/>
<reference evidence="1 2" key="1">
    <citation type="submission" date="2021-04" db="EMBL/GenBank/DDBJ databases">
        <title>Complete genome sequence of Stygiolobus sp. KN-1.</title>
        <authorList>
            <person name="Nakamura K."/>
            <person name="Sakai H."/>
            <person name="Kurosawa N."/>
        </authorList>
    </citation>
    <scope>NUCLEOTIDE SEQUENCE [LARGE SCALE GENOMIC DNA]</scope>
    <source>
        <strain evidence="1 2">KN-1</strain>
    </source>
</reference>
<proteinExistence type="predicted"/>
<accession>A0A8D5ZID4</accession>
<gene>
    <name evidence="1" type="ORF">KN1_08080</name>
</gene>
<organism evidence="1 2">
    <name type="scientific">Stygiolobus caldivivus</name>
    <dbReference type="NCBI Taxonomy" id="2824673"/>
    <lineage>
        <taxon>Archaea</taxon>
        <taxon>Thermoproteota</taxon>
        <taxon>Thermoprotei</taxon>
        <taxon>Sulfolobales</taxon>
        <taxon>Sulfolobaceae</taxon>
        <taxon>Stygiolobus</taxon>
    </lineage>
</organism>
<dbReference type="GeneID" id="66162563"/>
<dbReference type="Proteomes" id="UP000825123">
    <property type="component" value="Chromosome"/>
</dbReference>
<dbReference type="EMBL" id="AP024597">
    <property type="protein sequence ID" value="BCU69511.1"/>
    <property type="molecule type" value="Genomic_DNA"/>
</dbReference>
<evidence type="ECO:0000313" key="1">
    <source>
        <dbReference type="EMBL" id="BCU69511.1"/>
    </source>
</evidence>
<sequence>MKVRIKSVVKVVSEEELIIIPLARKGDFIEALNFYEDIPGGRAARLVIIHDRYDEIKEEPTPLGIRGGKTYIEAEGVIEDLDKIKALIPIDRVVRSKAVPLYVDIQLLGDLDTSSKGVKGFINYISRYGRLDFSKLKRSVELEVLV</sequence>
<dbReference type="RefSeq" id="WP_221289531.1">
    <property type="nucleotide sequence ID" value="NZ_AP024597.1"/>
</dbReference>
<evidence type="ECO:0000313" key="2">
    <source>
        <dbReference type="Proteomes" id="UP000825123"/>
    </source>
</evidence>
<name>A0A8D5ZID4_9CREN</name>
<dbReference type="KEGG" id="csty:KN1_08080"/>